<gene>
    <name evidence="1" type="ORF">DSO57_1025506</name>
</gene>
<organism evidence="1 2">
    <name type="scientific">Entomophthora muscae</name>
    <dbReference type="NCBI Taxonomy" id="34485"/>
    <lineage>
        <taxon>Eukaryota</taxon>
        <taxon>Fungi</taxon>
        <taxon>Fungi incertae sedis</taxon>
        <taxon>Zoopagomycota</taxon>
        <taxon>Entomophthoromycotina</taxon>
        <taxon>Entomophthoromycetes</taxon>
        <taxon>Entomophthorales</taxon>
        <taxon>Entomophthoraceae</taxon>
        <taxon>Entomophthora</taxon>
    </lineage>
</organism>
<dbReference type="Proteomes" id="UP001165960">
    <property type="component" value="Unassembled WGS sequence"/>
</dbReference>
<accession>A0ACC2T2I8</accession>
<name>A0ACC2T2I8_9FUNG</name>
<dbReference type="EMBL" id="QTSX02003694">
    <property type="protein sequence ID" value="KAJ9068744.1"/>
    <property type="molecule type" value="Genomic_DNA"/>
</dbReference>
<sequence length="233" mass="26179">MKFFQVALISIASATTVDQAIAKAGSSGYLEFAAVEPQTIWQKKHGVSDCLEGKCHLGTDVTQKAYLHLDYFNQFHYSSEEIQGLLSDFDGKFRYGGILINLQDQFYNFRREATKSIEEPSKSRPPIVITSSASILGSEASKEVYSFLGEKDKLLIYITNGHVKDFNADNRWGTVKSDLKTLKHEKFAPFLVAAEESANFIFDKELGVEIVIRESNDHLHGHFSNNVNVCDEQ</sequence>
<evidence type="ECO:0000313" key="1">
    <source>
        <dbReference type="EMBL" id="KAJ9068744.1"/>
    </source>
</evidence>
<protein>
    <submittedName>
        <fullName evidence="1">Uncharacterized protein</fullName>
    </submittedName>
</protein>
<keyword evidence="2" id="KW-1185">Reference proteome</keyword>
<comment type="caution">
    <text evidence="1">The sequence shown here is derived from an EMBL/GenBank/DDBJ whole genome shotgun (WGS) entry which is preliminary data.</text>
</comment>
<proteinExistence type="predicted"/>
<reference evidence="1" key="1">
    <citation type="submission" date="2022-04" db="EMBL/GenBank/DDBJ databases">
        <title>Genome of the entomopathogenic fungus Entomophthora muscae.</title>
        <authorList>
            <person name="Elya C."/>
            <person name="Lovett B.R."/>
            <person name="Lee E."/>
            <person name="Macias A.M."/>
            <person name="Hajek A.E."/>
            <person name="De Bivort B.L."/>
            <person name="Kasson M.T."/>
            <person name="De Fine Licht H.H."/>
            <person name="Stajich J.E."/>
        </authorList>
    </citation>
    <scope>NUCLEOTIDE SEQUENCE</scope>
    <source>
        <strain evidence="1">Berkeley</strain>
    </source>
</reference>
<evidence type="ECO:0000313" key="2">
    <source>
        <dbReference type="Proteomes" id="UP001165960"/>
    </source>
</evidence>